<dbReference type="Proteomes" id="UP001596237">
    <property type="component" value="Unassembled WGS sequence"/>
</dbReference>
<dbReference type="Pfam" id="PF21374">
    <property type="entry name" value="WsaF_N"/>
    <property type="match status" value="1"/>
</dbReference>
<dbReference type="InterPro" id="IPR055050">
    <property type="entry name" value="WsaF_C"/>
</dbReference>
<accession>A0ABW1WP07</accession>
<evidence type="ECO:0000313" key="4">
    <source>
        <dbReference type="Proteomes" id="UP001596237"/>
    </source>
</evidence>
<feature type="domain" description="WsaF C-terminal" evidence="2">
    <location>
        <begin position="851"/>
        <end position="980"/>
    </location>
</feature>
<comment type="caution">
    <text evidence="3">The sequence shown here is derived from an EMBL/GenBank/DDBJ whole genome shotgun (WGS) entry which is preliminary data.</text>
</comment>
<protein>
    <submittedName>
        <fullName evidence="3">Rhamnan synthesis F family protein</fullName>
    </submittedName>
</protein>
<evidence type="ECO:0000313" key="3">
    <source>
        <dbReference type="EMBL" id="MFC6390277.1"/>
    </source>
</evidence>
<dbReference type="Gene3D" id="3.40.50.11090">
    <property type="match status" value="1"/>
</dbReference>
<evidence type="ECO:0000259" key="1">
    <source>
        <dbReference type="Pfam" id="PF21374"/>
    </source>
</evidence>
<sequence>MNLFDDTWYSMQAGTRFEPGAAVAHYCRVGKFKNFSPSPYFDTMWYAAAAGLVLDKVENPFEHFVTVGSERFLDPHPLFNAQWYKWNYMDGADQGTSPLIHYITQGWKNGTKPHPLFWGDWYREKYMAQNAGMDPFYHYLVEGERNNLNPNPLFDVEWYRQAYGLSAHESALKNYIYGGHEGRDPHPVFDSAYYRSIVPCDGTSPLEDYLTKNTGIDPCIVFDASYFYEQLQRQNGDAVRSDLPALVHYLELDNKTAINPHPFFSKAHYYRKYKDISPSKVDAFVHYMRSGHKEGRQPHPLFEPGHYVEQCPEAKQANPLVHYLRKGVDLNLSPRGPKVANVAEKKLPASRKVVNLVAAGSSAPAGALANARIGVFAHIFHTDLCEYVLKYTNNIPFDTTVYVTTSSASKADFIRKTFGRLSKHRYEIVIAPNRGRDIAPMLVGYRNAFQNCDYAVHVHTKKSLHYSSGFDAWRDYLFEMNLGSAELITGIVNVLSRSNIGAVAPDHYAPIAKLIQWGGNIDAINGLLSFTGLSVASENVLDFPSGSMFWFKPDALSKLMEIHLQSYHFDPELGQVDGTLAHAIERSFFYFVEAAGFEWLMHGKSGEAVDLAGASTSPLRGNRILPTNEELGSVRKYYPECTKYLVVPSAVERPRLNLMIPLVDQNKGYAGVATGLDFFMRLHRELSDAFDARIIATDVSPSNQYVAPPGFDFVDPMEADAPGALTVIDGARRYRYPVPFRKNDVIMATAWWTAHGALDIMKQQDRLFGRSDAKFVYLIQDFECGFYPWSTKYSLAENTYLHPESTIPVFNTDVLKEFFVREGYFKDGFALNDSISQKISGSIEKGRKKEKIVLLYARPHAERNCLPFIDMLIDHLVKEDAAFWRDWRFLAIGEDFSGDQLKCSGRIEVMGRLSLAEYGNLSSRAALAVSLMVSPHPSYPPLELANAGVLVLTNDYANKHMCDWHPNIASFRAFDLGDVSARFRSLADRWMRDPEIGWKGRPQIDWFFDGMSNTRSIVERVAGQVRSLIG</sequence>
<keyword evidence="4" id="KW-1185">Reference proteome</keyword>
<dbReference type="Pfam" id="PF05045">
    <property type="entry name" value="RgpF"/>
    <property type="match status" value="1"/>
</dbReference>
<dbReference type="RefSeq" id="WP_192285058.1">
    <property type="nucleotide sequence ID" value="NZ_JBHSTT010000042.1"/>
</dbReference>
<dbReference type="Pfam" id="PF22772">
    <property type="entry name" value="WsaF_C"/>
    <property type="match status" value="1"/>
</dbReference>
<proteinExistence type="predicted"/>
<gene>
    <name evidence="3" type="ORF">ACFQDP_13170</name>
</gene>
<dbReference type="InterPro" id="IPR007739">
    <property type="entry name" value="RgpF"/>
</dbReference>
<evidence type="ECO:0000259" key="2">
    <source>
        <dbReference type="Pfam" id="PF22772"/>
    </source>
</evidence>
<dbReference type="EMBL" id="JBHSTT010000042">
    <property type="protein sequence ID" value="MFC6390277.1"/>
    <property type="molecule type" value="Genomic_DNA"/>
</dbReference>
<dbReference type="Gene3D" id="3.40.50.2000">
    <property type="entry name" value="Glycogen Phosphorylase B"/>
    <property type="match status" value="1"/>
</dbReference>
<name>A0ABW1WP07_9HYPH</name>
<organism evidence="3 4">
    <name type="scientific">Methylorubrum zatmanii</name>
    <dbReference type="NCBI Taxonomy" id="29429"/>
    <lineage>
        <taxon>Bacteria</taxon>
        <taxon>Pseudomonadati</taxon>
        <taxon>Pseudomonadota</taxon>
        <taxon>Alphaproteobacteria</taxon>
        <taxon>Hyphomicrobiales</taxon>
        <taxon>Methylobacteriaceae</taxon>
        <taxon>Methylorubrum</taxon>
    </lineage>
</organism>
<dbReference type="InterPro" id="IPR048510">
    <property type="entry name" value="WsaF_N"/>
</dbReference>
<feature type="domain" description="WsaF N-terminal" evidence="1">
    <location>
        <begin position="655"/>
        <end position="812"/>
    </location>
</feature>
<reference evidence="4" key="1">
    <citation type="journal article" date="2019" name="Int. J. Syst. Evol. Microbiol.">
        <title>The Global Catalogue of Microorganisms (GCM) 10K type strain sequencing project: providing services to taxonomists for standard genome sequencing and annotation.</title>
        <authorList>
            <consortium name="The Broad Institute Genomics Platform"/>
            <consortium name="The Broad Institute Genome Sequencing Center for Infectious Disease"/>
            <person name="Wu L."/>
            <person name="Ma J."/>
        </authorList>
    </citation>
    <scope>NUCLEOTIDE SEQUENCE [LARGE SCALE GENOMIC DNA]</scope>
    <source>
        <strain evidence="4">CCUG 36916</strain>
    </source>
</reference>